<dbReference type="SUPFAM" id="SSF57667">
    <property type="entry name" value="beta-beta-alpha zinc fingers"/>
    <property type="match status" value="2"/>
</dbReference>
<evidence type="ECO:0000256" key="6">
    <source>
        <dbReference type="PROSITE-ProRule" id="PRU00042"/>
    </source>
</evidence>
<dbReference type="PROSITE" id="PS50157">
    <property type="entry name" value="ZINC_FINGER_C2H2_2"/>
    <property type="match status" value="4"/>
</dbReference>
<dbReference type="PROSITE" id="PS00028">
    <property type="entry name" value="ZINC_FINGER_C2H2_1"/>
    <property type="match status" value="4"/>
</dbReference>
<dbReference type="GO" id="GO:0008270">
    <property type="term" value="F:zinc ion binding"/>
    <property type="evidence" value="ECO:0007669"/>
    <property type="project" value="UniProtKB-KW"/>
</dbReference>
<keyword evidence="3 6" id="KW-0863">Zinc-finger</keyword>
<keyword evidence="4" id="KW-0862">Zinc</keyword>
<evidence type="ECO:0000259" key="8">
    <source>
        <dbReference type="PROSITE" id="PS50157"/>
    </source>
</evidence>
<evidence type="ECO:0000256" key="3">
    <source>
        <dbReference type="ARBA" id="ARBA00022771"/>
    </source>
</evidence>
<dbReference type="InterPro" id="IPR013087">
    <property type="entry name" value="Znf_C2H2_type"/>
</dbReference>
<feature type="domain" description="C2H2-type" evidence="8">
    <location>
        <begin position="137"/>
        <end position="161"/>
    </location>
</feature>
<gene>
    <name evidence="9" type="ORF">INT45_005632</name>
</gene>
<dbReference type="EMBL" id="JAEPRB010000271">
    <property type="protein sequence ID" value="KAG2217802.1"/>
    <property type="molecule type" value="Genomic_DNA"/>
</dbReference>
<dbReference type="Gene3D" id="3.30.160.60">
    <property type="entry name" value="Classic Zinc Finger"/>
    <property type="match status" value="4"/>
</dbReference>
<dbReference type="GO" id="GO:0000978">
    <property type="term" value="F:RNA polymerase II cis-regulatory region sequence-specific DNA binding"/>
    <property type="evidence" value="ECO:0007669"/>
    <property type="project" value="TreeGrafter"/>
</dbReference>
<proteinExistence type="predicted"/>
<name>A0A8H7RV36_9FUNG</name>
<feature type="domain" description="C2H2-type" evidence="8">
    <location>
        <begin position="107"/>
        <end position="136"/>
    </location>
</feature>
<dbReference type="Proteomes" id="UP000646827">
    <property type="component" value="Unassembled WGS sequence"/>
</dbReference>
<dbReference type="AlphaFoldDB" id="A0A8H7RV36"/>
<evidence type="ECO:0000256" key="7">
    <source>
        <dbReference type="SAM" id="MobiDB-lite"/>
    </source>
</evidence>
<dbReference type="Pfam" id="PF00096">
    <property type="entry name" value="zf-C2H2"/>
    <property type="match status" value="4"/>
</dbReference>
<dbReference type="FunFam" id="3.30.160.60:FF:002343">
    <property type="entry name" value="Zinc finger protein 33A"/>
    <property type="match status" value="1"/>
</dbReference>
<protein>
    <recommendedName>
        <fullName evidence="8">C2H2-type domain-containing protein</fullName>
    </recommendedName>
</protein>
<evidence type="ECO:0000256" key="1">
    <source>
        <dbReference type="ARBA" id="ARBA00022723"/>
    </source>
</evidence>
<dbReference type="FunFam" id="3.30.160.60:FF:000125">
    <property type="entry name" value="Putative zinc finger protein 143"/>
    <property type="match status" value="1"/>
</dbReference>
<organism evidence="9 10">
    <name type="scientific">Circinella minor</name>
    <dbReference type="NCBI Taxonomy" id="1195481"/>
    <lineage>
        <taxon>Eukaryota</taxon>
        <taxon>Fungi</taxon>
        <taxon>Fungi incertae sedis</taxon>
        <taxon>Mucoromycota</taxon>
        <taxon>Mucoromycotina</taxon>
        <taxon>Mucoromycetes</taxon>
        <taxon>Mucorales</taxon>
        <taxon>Lichtheimiaceae</taxon>
        <taxon>Circinella</taxon>
    </lineage>
</organism>
<evidence type="ECO:0000256" key="2">
    <source>
        <dbReference type="ARBA" id="ARBA00022737"/>
    </source>
</evidence>
<dbReference type="GO" id="GO:0031519">
    <property type="term" value="C:PcG protein complex"/>
    <property type="evidence" value="ECO:0007669"/>
    <property type="project" value="TreeGrafter"/>
</dbReference>
<dbReference type="GO" id="GO:0000981">
    <property type="term" value="F:DNA-binding transcription factor activity, RNA polymerase II-specific"/>
    <property type="evidence" value="ECO:0007669"/>
    <property type="project" value="UniProtKB-ARBA"/>
</dbReference>
<dbReference type="FunFam" id="3.30.160.60:FF:000358">
    <property type="entry name" value="zinc finger protein 24"/>
    <property type="match status" value="1"/>
</dbReference>
<reference evidence="9 10" key="1">
    <citation type="submission" date="2020-12" db="EMBL/GenBank/DDBJ databases">
        <title>Metabolic potential, ecology and presence of endohyphal bacteria is reflected in genomic diversity of Mucoromycotina.</title>
        <authorList>
            <person name="Muszewska A."/>
            <person name="Okrasinska A."/>
            <person name="Steczkiewicz K."/>
            <person name="Drgas O."/>
            <person name="Orlowska M."/>
            <person name="Perlinska-Lenart U."/>
            <person name="Aleksandrzak-Piekarczyk T."/>
            <person name="Szatraj K."/>
            <person name="Zielenkiewicz U."/>
            <person name="Pilsyk S."/>
            <person name="Malc E."/>
            <person name="Mieczkowski P."/>
            <person name="Kruszewska J.S."/>
            <person name="Biernat P."/>
            <person name="Pawlowska J."/>
        </authorList>
    </citation>
    <scope>NUCLEOTIDE SEQUENCE [LARGE SCALE GENOMIC DNA]</scope>
    <source>
        <strain evidence="9 10">CBS 142.35</strain>
    </source>
</reference>
<accession>A0A8H7RV36</accession>
<feature type="region of interest" description="Disordered" evidence="7">
    <location>
        <begin position="155"/>
        <end position="203"/>
    </location>
</feature>
<sequence>MDIRNLLNAQQDFERVHFSSSSLSSSTTTTTTFDAQQNNNTIHDKQYVCTWDECGKRFSRRSDLSRHRRIHTGERPYHCEWKGCGKQFIQRSALTVHFRTHTGERPHVCEYESCGKSFSDSSSLARHRRTHTGKRPYVCDFLDCGKSFTRKTTLSRHQRCHDPTWKPVNASTKSPPSPATSEDSEADRSPSPPATPTDHCSQYRVSPQLVAPIVYRPSNNLQQQEQQQQQQQYQQNDTVYMSSDNRYSYQQHRWSTPTSAFTFHHPVTERSTSCAMTPSTPEYSNHYHPYAHANTRTETSAPNYSIKIK</sequence>
<dbReference type="PANTHER" id="PTHR14003">
    <property type="entry name" value="TRANSCRIPTIONAL REPRESSOR PROTEIN YY"/>
    <property type="match status" value="1"/>
</dbReference>
<dbReference type="GO" id="GO:0005667">
    <property type="term" value="C:transcription regulator complex"/>
    <property type="evidence" value="ECO:0007669"/>
    <property type="project" value="TreeGrafter"/>
</dbReference>
<keyword evidence="1" id="KW-0479">Metal-binding</keyword>
<keyword evidence="10" id="KW-1185">Reference proteome</keyword>
<dbReference type="GO" id="GO:0000785">
    <property type="term" value="C:chromatin"/>
    <property type="evidence" value="ECO:0007669"/>
    <property type="project" value="TreeGrafter"/>
</dbReference>
<feature type="domain" description="C2H2-type" evidence="8">
    <location>
        <begin position="47"/>
        <end position="76"/>
    </location>
</feature>
<dbReference type="OrthoDB" id="654211at2759"/>
<evidence type="ECO:0000256" key="4">
    <source>
        <dbReference type="ARBA" id="ARBA00022833"/>
    </source>
</evidence>
<dbReference type="InterPro" id="IPR036236">
    <property type="entry name" value="Znf_C2H2_sf"/>
</dbReference>
<comment type="caution">
    <text evidence="9">The sequence shown here is derived from an EMBL/GenBank/DDBJ whole genome shotgun (WGS) entry which is preliminary data.</text>
</comment>
<dbReference type="FunFam" id="3.30.160.60:FF:000072">
    <property type="entry name" value="zinc finger protein 143 isoform X1"/>
    <property type="match status" value="1"/>
</dbReference>
<keyword evidence="5" id="KW-0539">Nucleus</keyword>
<keyword evidence="2" id="KW-0677">Repeat</keyword>
<dbReference type="SMART" id="SM00355">
    <property type="entry name" value="ZnF_C2H2"/>
    <property type="match status" value="4"/>
</dbReference>
<evidence type="ECO:0000256" key="5">
    <source>
        <dbReference type="ARBA" id="ARBA00023242"/>
    </source>
</evidence>
<evidence type="ECO:0000313" key="9">
    <source>
        <dbReference type="EMBL" id="KAG2217802.1"/>
    </source>
</evidence>
<dbReference type="PANTHER" id="PTHR14003:SF23">
    <property type="entry name" value="ZINC FINGER PROTEIN 143"/>
    <property type="match status" value="1"/>
</dbReference>
<feature type="domain" description="C2H2-type" evidence="8">
    <location>
        <begin position="77"/>
        <end position="106"/>
    </location>
</feature>
<evidence type="ECO:0000313" key="10">
    <source>
        <dbReference type="Proteomes" id="UP000646827"/>
    </source>
</evidence>